<keyword evidence="4 15" id="KW-0645">Protease</keyword>
<evidence type="ECO:0000256" key="1">
    <source>
        <dbReference type="ARBA" id="ARBA00004370"/>
    </source>
</evidence>
<name>G3BMN0_9BACT</name>
<keyword evidence="5 15" id="KW-0812">Transmembrane</keyword>
<feature type="binding site" evidence="15">
    <location>
        <position position="426"/>
    </location>
    <ligand>
        <name>Zn(2+)</name>
        <dbReference type="ChEBI" id="CHEBI:29105"/>
        <note>catalytic</note>
    </ligand>
</feature>
<evidence type="ECO:0000256" key="11">
    <source>
        <dbReference type="ARBA" id="ARBA00022989"/>
    </source>
</evidence>
<dbReference type="GO" id="GO:0005886">
    <property type="term" value="C:plasma membrane"/>
    <property type="evidence" value="ECO:0007669"/>
    <property type="project" value="UniProtKB-SubCell"/>
</dbReference>
<dbReference type="GO" id="GO:0005524">
    <property type="term" value="F:ATP binding"/>
    <property type="evidence" value="ECO:0007669"/>
    <property type="project" value="UniProtKB-UniRule"/>
</dbReference>
<feature type="active site" evidence="15">
    <location>
        <position position="427"/>
    </location>
</feature>
<feature type="domain" description="AAA+ ATPase" evidence="17">
    <location>
        <begin position="196"/>
        <end position="335"/>
    </location>
</feature>
<dbReference type="InterPro" id="IPR011546">
    <property type="entry name" value="Pept_M41_FtsH_extracell"/>
</dbReference>
<proteinExistence type="inferred from homology"/>
<gene>
    <name evidence="15" type="primary">ftsH</name>
</gene>
<dbReference type="EMBL" id="GU180081">
    <property type="protein sequence ID" value="ADM94995.1"/>
    <property type="molecule type" value="Genomic_DNA"/>
</dbReference>
<reference evidence="18" key="1">
    <citation type="submission" date="2009-11" db="EMBL/GenBank/DDBJ databases">
        <title>Microbial diversity profiles of fluids from low-temperature petroleum reservoirs with and without exogenous water perturbation.</title>
        <authorList>
            <person name="Pham V.D."/>
            <person name="Hnatow L.L."/>
            <person name="Zhang S."/>
            <person name="Fallon R.D."/>
            <person name="DeLong E.F."/>
            <person name="Keeler S.J."/>
        </authorList>
    </citation>
    <scope>NUCLEOTIDE SEQUENCE</scope>
</reference>
<evidence type="ECO:0000256" key="5">
    <source>
        <dbReference type="ARBA" id="ARBA00022692"/>
    </source>
</evidence>
<evidence type="ECO:0000256" key="2">
    <source>
        <dbReference type="ARBA" id="ARBA00010044"/>
    </source>
</evidence>
<comment type="cofactor">
    <cofactor evidence="15">
        <name>Zn(2+)</name>
        <dbReference type="ChEBI" id="CHEBI:29105"/>
    </cofactor>
    <text evidence="15">Binds 1 zinc ion per subunit.</text>
</comment>
<evidence type="ECO:0000256" key="6">
    <source>
        <dbReference type="ARBA" id="ARBA00022723"/>
    </source>
</evidence>
<dbReference type="Pfam" id="PF00004">
    <property type="entry name" value="AAA"/>
    <property type="match status" value="1"/>
</dbReference>
<dbReference type="MEROPS" id="M41.021"/>
<dbReference type="Gene3D" id="1.10.8.60">
    <property type="match status" value="1"/>
</dbReference>
<feature type="binding site" evidence="15">
    <location>
        <position position="503"/>
    </location>
    <ligand>
        <name>Zn(2+)</name>
        <dbReference type="ChEBI" id="CHEBI:29105"/>
        <note>catalytic</note>
    </ligand>
</feature>
<organism evidence="18">
    <name type="scientific">uncultured Atribacterota bacterium</name>
    <dbReference type="NCBI Taxonomy" id="263865"/>
    <lineage>
        <taxon>Bacteria</taxon>
        <taxon>Pseudomonadati</taxon>
        <taxon>Atribacterota</taxon>
        <taxon>environmental samples</taxon>
    </lineage>
</organism>
<evidence type="ECO:0000256" key="14">
    <source>
        <dbReference type="ARBA" id="ARBA00061570"/>
    </source>
</evidence>
<evidence type="ECO:0000256" key="3">
    <source>
        <dbReference type="ARBA" id="ARBA00022475"/>
    </source>
</evidence>
<keyword evidence="7 15" id="KW-0547">Nucleotide-binding</keyword>
<evidence type="ECO:0000256" key="15">
    <source>
        <dbReference type="HAMAP-Rule" id="MF_01458"/>
    </source>
</evidence>
<comment type="function">
    <text evidence="15">Acts as a processive, ATP-dependent zinc metallopeptidase for both cytoplasmic and membrane proteins. Plays a role in the quality control of integral membrane proteins.</text>
</comment>
<dbReference type="Gene3D" id="3.40.50.300">
    <property type="entry name" value="P-loop containing nucleotide triphosphate hydrolases"/>
    <property type="match status" value="1"/>
</dbReference>
<comment type="subunit">
    <text evidence="15">Homohexamer.</text>
</comment>
<dbReference type="FunFam" id="1.20.58.760:FF:000001">
    <property type="entry name" value="ATP-dependent zinc metalloprotease FtsH"/>
    <property type="match status" value="1"/>
</dbReference>
<dbReference type="GO" id="GO:0006508">
    <property type="term" value="P:proteolysis"/>
    <property type="evidence" value="ECO:0007669"/>
    <property type="project" value="UniProtKB-KW"/>
</dbReference>
<feature type="binding site" evidence="15">
    <location>
        <position position="430"/>
    </location>
    <ligand>
        <name>Zn(2+)</name>
        <dbReference type="ChEBI" id="CHEBI:29105"/>
        <note>catalytic</note>
    </ligand>
</feature>
<evidence type="ECO:0000256" key="12">
    <source>
        <dbReference type="ARBA" id="ARBA00023049"/>
    </source>
</evidence>
<evidence type="ECO:0000256" key="8">
    <source>
        <dbReference type="ARBA" id="ARBA00022801"/>
    </source>
</evidence>
<comment type="similarity">
    <text evidence="14 15">In the central section; belongs to the AAA ATPase family.</text>
</comment>
<dbReference type="InterPro" id="IPR000642">
    <property type="entry name" value="Peptidase_M41"/>
</dbReference>
<dbReference type="Gene3D" id="1.20.58.760">
    <property type="entry name" value="Peptidase M41"/>
    <property type="match status" value="1"/>
</dbReference>
<keyword evidence="9 15" id="KW-0862">Zinc</keyword>
<keyword evidence="6 15" id="KW-0479">Metal-binding</keyword>
<dbReference type="GO" id="GO:0004222">
    <property type="term" value="F:metalloendopeptidase activity"/>
    <property type="evidence" value="ECO:0007669"/>
    <property type="project" value="InterPro"/>
</dbReference>
<dbReference type="Pfam" id="PF17862">
    <property type="entry name" value="AAA_lid_3"/>
    <property type="match status" value="1"/>
</dbReference>
<dbReference type="InterPro" id="IPR003593">
    <property type="entry name" value="AAA+_ATPase"/>
</dbReference>
<protein>
    <recommendedName>
        <fullName evidence="15">ATP-dependent zinc metalloprotease FtsH</fullName>
        <ecNumber evidence="15">3.4.24.-</ecNumber>
    </recommendedName>
</protein>
<dbReference type="SUPFAM" id="SSF52540">
    <property type="entry name" value="P-loop containing nucleoside triphosphate hydrolases"/>
    <property type="match status" value="1"/>
</dbReference>
<dbReference type="PANTHER" id="PTHR23076">
    <property type="entry name" value="METALLOPROTEASE M41 FTSH"/>
    <property type="match status" value="1"/>
</dbReference>
<keyword evidence="8 15" id="KW-0378">Hydrolase</keyword>
<evidence type="ECO:0000256" key="7">
    <source>
        <dbReference type="ARBA" id="ARBA00022741"/>
    </source>
</evidence>
<dbReference type="InterPro" id="IPR041569">
    <property type="entry name" value="AAA_lid_3"/>
</dbReference>
<dbReference type="InterPro" id="IPR027417">
    <property type="entry name" value="P-loop_NTPase"/>
</dbReference>
<dbReference type="NCBIfam" id="TIGR01241">
    <property type="entry name" value="FtsH_fam"/>
    <property type="match status" value="1"/>
</dbReference>
<dbReference type="GO" id="GO:0004176">
    <property type="term" value="F:ATP-dependent peptidase activity"/>
    <property type="evidence" value="ECO:0007669"/>
    <property type="project" value="InterPro"/>
</dbReference>
<evidence type="ECO:0000256" key="16">
    <source>
        <dbReference type="RuleBase" id="RU003651"/>
    </source>
</evidence>
<evidence type="ECO:0000256" key="10">
    <source>
        <dbReference type="ARBA" id="ARBA00022840"/>
    </source>
</evidence>
<dbReference type="FunFam" id="3.40.50.300:FF:000001">
    <property type="entry name" value="ATP-dependent zinc metalloprotease FtsH"/>
    <property type="match status" value="1"/>
</dbReference>
<dbReference type="Pfam" id="PF01434">
    <property type="entry name" value="Peptidase_M41"/>
    <property type="match status" value="1"/>
</dbReference>
<dbReference type="SMART" id="SM00382">
    <property type="entry name" value="AAA"/>
    <property type="match status" value="1"/>
</dbReference>
<dbReference type="InterPro" id="IPR003959">
    <property type="entry name" value="ATPase_AAA_core"/>
</dbReference>
<dbReference type="GO" id="GO:0030163">
    <property type="term" value="P:protein catabolic process"/>
    <property type="evidence" value="ECO:0007669"/>
    <property type="project" value="UniProtKB-UniRule"/>
</dbReference>
<evidence type="ECO:0000256" key="4">
    <source>
        <dbReference type="ARBA" id="ARBA00022670"/>
    </source>
</evidence>
<evidence type="ECO:0000313" key="18">
    <source>
        <dbReference type="EMBL" id="ADM94995.1"/>
    </source>
</evidence>
<keyword evidence="11 15" id="KW-1133">Transmembrane helix</keyword>
<comment type="caution">
    <text evidence="15">Lacks conserved residue(s) required for the propagation of feature annotation.</text>
</comment>
<comment type="similarity">
    <text evidence="2 15">In the C-terminal section; belongs to the peptidase M41 family.</text>
</comment>
<dbReference type="InterPro" id="IPR005936">
    <property type="entry name" value="FtsH"/>
</dbReference>
<dbReference type="GO" id="GO:0016887">
    <property type="term" value="F:ATP hydrolysis activity"/>
    <property type="evidence" value="ECO:0007669"/>
    <property type="project" value="UniProtKB-UniRule"/>
</dbReference>
<keyword evidence="10 15" id="KW-0067">ATP-binding</keyword>
<dbReference type="AlphaFoldDB" id="G3BMN0"/>
<keyword evidence="12 15" id="KW-0482">Metalloprotease</keyword>
<accession>G3BMN0</accession>
<dbReference type="FunFam" id="1.10.8.60:FF:000001">
    <property type="entry name" value="ATP-dependent zinc metalloprotease FtsH"/>
    <property type="match status" value="1"/>
</dbReference>
<dbReference type="GO" id="GO:0008270">
    <property type="term" value="F:zinc ion binding"/>
    <property type="evidence" value="ECO:0007669"/>
    <property type="project" value="UniProtKB-UniRule"/>
</dbReference>
<dbReference type="InterPro" id="IPR003960">
    <property type="entry name" value="ATPase_AAA_CS"/>
</dbReference>
<dbReference type="InterPro" id="IPR037219">
    <property type="entry name" value="Peptidase_M41-like"/>
</dbReference>
<evidence type="ECO:0000256" key="13">
    <source>
        <dbReference type="ARBA" id="ARBA00023136"/>
    </source>
</evidence>
<dbReference type="HAMAP" id="MF_01458">
    <property type="entry name" value="FtsH"/>
    <property type="match status" value="1"/>
</dbReference>
<dbReference type="PANTHER" id="PTHR23076:SF97">
    <property type="entry name" value="ATP-DEPENDENT ZINC METALLOPROTEASE YME1L1"/>
    <property type="match status" value="1"/>
</dbReference>
<feature type="transmembrane region" description="Helical" evidence="15">
    <location>
        <begin position="111"/>
        <end position="132"/>
    </location>
</feature>
<dbReference type="Pfam" id="PF06480">
    <property type="entry name" value="FtsH_ext"/>
    <property type="match status" value="1"/>
</dbReference>
<keyword evidence="13 15" id="KW-0472">Membrane</keyword>
<comment type="subcellular location">
    <subcellularLocation>
        <location evidence="15">Cell membrane</location>
        <topology evidence="15">Multi-pass membrane protein</topology>
        <orientation evidence="15">Cytoplasmic side</orientation>
    </subcellularLocation>
    <subcellularLocation>
        <location evidence="1">Membrane</location>
    </subcellularLocation>
</comment>
<comment type="similarity">
    <text evidence="16">Belongs to the AAA ATPase family.</text>
</comment>
<feature type="transmembrane region" description="Helical" evidence="15">
    <location>
        <begin position="21"/>
        <end position="38"/>
    </location>
</feature>
<sequence>MAKLNPNNPNNQNKNFKNAGLYLLILIVVISIFSSLFQPTSTIMELSYSQFLNEVEKNNVISVTISGNTITGVLSNNQKFSTYLPDDPELMSILRSKNINIEAKPPVELSWWMRILSSLLPMALIIGIWIFMMRQMQGGGNKVMSFGKSQAKLLGKENPQVTFADVAGVDEAKEELQEVIEFLKNPAKFKQLGAKIPKGILLYGPPGAGKTLLARAVAGEAGVAFFNMSGSDFVEMFVGVGASRVRDLFRQAKANKPCIVFIDEIDAVGRHRGAGLGGGHDEREQTLNQLLVEMDGFDQNTDVILIAATNRPDVLDPALLRPGRFDRRIVVDRPDLLGREQILKVHAKGKPLAEDVDLNVLARRTPGFVGSDLANLVNEAALLASRKGKKFITMEEFEASIDRVIAGPEKKSRIMNEKEKSIVAYHESGHALIAKLLPNCDPVHKVSIIPRGSAALGYTLQLPTEDRYLISKSELMERLTVLLGGRVAEELIFKDVTTGAQNDLERATKIARQMVTEFGMSESIGPITLGRKEHQVFLGKDIAEDRNYSDAIAFQIDKEVEKIIENAYQKAKEILTKNRMKLKKIAKTLLEKETLEGAELDNLLKGAKLATGKQAMA</sequence>
<keyword evidence="3 15" id="KW-1003">Cell membrane</keyword>
<evidence type="ECO:0000259" key="17">
    <source>
        <dbReference type="SMART" id="SM00382"/>
    </source>
</evidence>
<evidence type="ECO:0000256" key="9">
    <source>
        <dbReference type="ARBA" id="ARBA00022833"/>
    </source>
</evidence>
<dbReference type="PROSITE" id="PS00674">
    <property type="entry name" value="AAA"/>
    <property type="match status" value="1"/>
</dbReference>
<dbReference type="CDD" id="cd19501">
    <property type="entry name" value="RecA-like_FtsH"/>
    <property type="match status" value="1"/>
</dbReference>
<dbReference type="SUPFAM" id="SSF140990">
    <property type="entry name" value="FtsH protease domain-like"/>
    <property type="match status" value="1"/>
</dbReference>
<dbReference type="EC" id="3.4.24.-" evidence="15"/>
<dbReference type="Gene3D" id="3.30.720.210">
    <property type="match status" value="1"/>
</dbReference>